<comment type="caution">
    <text evidence="9">The sequence shown here is derived from an EMBL/GenBank/DDBJ whole genome shotgun (WGS) entry which is preliminary data.</text>
</comment>
<gene>
    <name evidence="5 9" type="primary">recX</name>
    <name evidence="9" type="ORF">GCM10009849_34490</name>
</gene>
<dbReference type="InterPro" id="IPR036388">
    <property type="entry name" value="WH-like_DNA-bd_sf"/>
</dbReference>
<dbReference type="Pfam" id="PF21982">
    <property type="entry name" value="RecX_HTH1"/>
    <property type="match status" value="1"/>
</dbReference>
<dbReference type="EMBL" id="BAAAQW010000013">
    <property type="protein sequence ID" value="GAA2203171.1"/>
    <property type="molecule type" value="Genomic_DNA"/>
</dbReference>
<reference evidence="10" key="1">
    <citation type="journal article" date="2019" name="Int. J. Syst. Evol. Microbiol.">
        <title>The Global Catalogue of Microorganisms (GCM) 10K type strain sequencing project: providing services to taxonomists for standard genome sequencing and annotation.</title>
        <authorList>
            <consortium name="The Broad Institute Genomics Platform"/>
            <consortium name="The Broad Institute Genome Sequencing Center for Infectious Disease"/>
            <person name="Wu L."/>
            <person name="Ma J."/>
        </authorList>
    </citation>
    <scope>NUCLEOTIDE SEQUENCE [LARGE SCALE GENOMIC DNA]</scope>
    <source>
        <strain evidence="10">JCM 16034</strain>
    </source>
</reference>
<dbReference type="Gene3D" id="1.10.10.10">
    <property type="entry name" value="Winged helix-like DNA-binding domain superfamily/Winged helix DNA-binding domain"/>
    <property type="match status" value="1"/>
</dbReference>
<dbReference type="PANTHER" id="PTHR33602">
    <property type="entry name" value="REGULATORY PROTEIN RECX FAMILY PROTEIN"/>
    <property type="match status" value="1"/>
</dbReference>
<comment type="function">
    <text evidence="5">Modulates RecA activity.</text>
</comment>
<evidence type="ECO:0000256" key="2">
    <source>
        <dbReference type="ARBA" id="ARBA00009695"/>
    </source>
</evidence>
<evidence type="ECO:0000256" key="1">
    <source>
        <dbReference type="ARBA" id="ARBA00004496"/>
    </source>
</evidence>
<sequence length="179" mass="19721">MTASSRPSPPPEDDPEADPESVARAILLRQLTLGPRTRLQLERKLRERNVPEETADAVLARFEDVGLINDAEFARMWVRSRGESKSLGRAALRRELGEKGIRGDVAEDALSAVSDEDEEAAARRLLERRVRDVDRADPAARDRELRRLVGMLARKGHAPGAAFRIAAEVLDADGSAPPQ</sequence>
<dbReference type="InterPro" id="IPR053924">
    <property type="entry name" value="RecX_HTH_2nd"/>
</dbReference>
<evidence type="ECO:0000313" key="9">
    <source>
        <dbReference type="EMBL" id="GAA2203171.1"/>
    </source>
</evidence>
<dbReference type="HAMAP" id="MF_01114">
    <property type="entry name" value="RecX"/>
    <property type="match status" value="1"/>
</dbReference>
<dbReference type="Proteomes" id="UP001500432">
    <property type="component" value="Unassembled WGS sequence"/>
</dbReference>
<evidence type="ECO:0000256" key="6">
    <source>
        <dbReference type="SAM" id="MobiDB-lite"/>
    </source>
</evidence>
<name>A0ABP5NUU7_9MICC</name>
<protein>
    <recommendedName>
        <fullName evidence="3 5">Regulatory protein RecX</fullName>
    </recommendedName>
</protein>
<evidence type="ECO:0000259" key="7">
    <source>
        <dbReference type="Pfam" id="PF02631"/>
    </source>
</evidence>
<organism evidence="9 10">
    <name type="scientific">Sinomonas flava</name>
    <dbReference type="NCBI Taxonomy" id="496857"/>
    <lineage>
        <taxon>Bacteria</taxon>
        <taxon>Bacillati</taxon>
        <taxon>Actinomycetota</taxon>
        <taxon>Actinomycetes</taxon>
        <taxon>Micrococcales</taxon>
        <taxon>Micrococcaceae</taxon>
        <taxon>Sinomonas</taxon>
    </lineage>
</organism>
<keyword evidence="4 5" id="KW-0963">Cytoplasm</keyword>
<comment type="subcellular location">
    <subcellularLocation>
        <location evidence="1 5">Cytoplasm</location>
    </subcellularLocation>
</comment>
<evidence type="ECO:0000313" key="10">
    <source>
        <dbReference type="Proteomes" id="UP001500432"/>
    </source>
</evidence>
<dbReference type="Pfam" id="PF02631">
    <property type="entry name" value="RecX_HTH2"/>
    <property type="match status" value="1"/>
</dbReference>
<evidence type="ECO:0000256" key="5">
    <source>
        <dbReference type="HAMAP-Rule" id="MF_01114"/>
    </source>
</evidence>
<proteinExistence type="inferred from homology"/>
<keyword evidence="10" id="KW-1185">Reference proteome</keyword>
<feature type="domain" description="RecX second three-helical" evidence="7">
    <location>
        <begin position="69"/>
        <end position="110"/>
    </location>
</feature>
<feature type="domain" description="RecX first three-helical" evidence="8">
    <location>
        <begin position="23"/>
        <end position="61"/>
    </location>
</feature>
<accession>A0ABP5NUU7</accession>
<comment type="similarity">
    <text evidence="2 5">Belongs to the RecX family.</text>
</comment>
<evidence type="ECO:0000259" key="8">
    <source>
        <dbReference type="Pfam" id="PF21982"/>
    </source>
</evidence>
<evidence type="ECO:0000256" key="3">
    <source>
        <dbReference type="ARBA" id="ARBA00018111"/>
    </source>
</evidence>
<dbReference type="InterPro" id="IPR003783">
    <property type="entry name" value="Regulatory_RecX"/>
</dbReference>
<dbReference type="PANTHER" id="PTHR33602:SF1">
    <property type="entry name" value="REGULATORY PROTEIN RECX FAMILY PROTEIN"/>
    <property type="match status" value="1"/>
</dbReference>
<dbReference type="InterPro" id="IPR053926">
    <property type="entry name" value="RecX_HTH_1st"/>
</dbReference>
<feature type="region of interest" description="Disordered" evidence="6">
    <location>
        <begin position="1"/>
        <end position="20"/>
    </location>
</feature>
<evidence type="ECO:0000256" key="4">
    <source>
        <dbReference type="ARBA" id="ARBA00022490"/>
    </source>
</evidence>